<dbReference type="Pfam" id="PF00440">
    <property type="entry name" value="TetR_N"/>
    <property type="match status" value="1"/>
</dbReference>
<keyword evidence="1" id="KW-0805">Transcription regulation</keyword>
<dbReference type="InterPro" id="IPR001647">
    <property type="entry name" value="HTH_TetR"/>
</dbReference>
<dbReference type="InterPro" id="IPR009057">
    <property type="entry name" value="Homeodomain-like_sf"/>
</dbReference>
<dbReference type="InterPro" id="IPR025996">
    <property type="entry name" value="MT1864/Rv1816-like_C"/>
</dbReference>
<keyword evidence="7" id="KW-1185">Reference proteome</keyword>
<dbReference type="InterPro" id="IPR050109">
    <property type="entry name" value="HTH-type_TetR-like_transc_reg"/>
</dbReference>
<dbReference type="InterPro" id="IPR036271">
    <property type="entry name" value="Tet_transcr_reg_TetR-rel_C_sf"/>
</dbReference>
<reference evidence="6 7" key="1">
    <citation type="submission" date="2020-08" db="EMBL/GenBank/DDBJ databases">
        <title>Sequencing the genomes of 1000 actinobacteria strains.</title>
        <authorList>
            <person name="Klenk H.-P."/>
        </authorList>
    </citation>
    <scope>NUCLEOTIDE SEQUENCE [LARGE SCALE GENOMIC DNA]</scope>
    <source>
        <strain evidence="6 7">DSM 45507</strain>
    </source>
</reference>
<dbReference type="AlphaFoldDB" id="A0A7W9G4I1"/>
<keyword evidence="3" id="KW-0804">Transcription</keyword>
<evidence type="ECO:0000256" key="2">
    <source>
        <dbReference type="ARBA" id="ARBA00023125"/>
    </source>
</evidence>
<name>A0A7W9G4I1_9ACTN</name>
<dbReference type="PRINTS" id="PR00455">
    <property type="entry name" value="HTHTETR"/>
</dbReference>
<evidence type="ECO:0000313" key="7">
    <source>
        <dbReference type="Proteomes" id="UP000579153"/>
    </source>
</evidence>
<dbReference type="SUPFAM" id="SSF48498">
    <property type="entry name" value="Tetracyclin repressor-like, C-terminal domain"/>
    <property type="match status" value="1"/>
</dbReference>
<dbReference type="GO" id="GO:0003700">
    <property type="term" value="F:DNA-binding transcription factor activity"/>
    <property type="evidence" value="ECO:0007669"/>
    <property type="project" value="TreeGrafter"/>
</dbReference>
<dbReference type="PROSITE" id="PS50977">
    <property type="entry name" value="HTH_TETR_2"/>
    <property type="match status" value="1"/>
</dbReference>
<comment type="caution">
    <text evidence="6">The sequence shown here is derived from an EMBL/GenBank/DDBJ whole genome shotgun (WGS) entry which is preliminary data.</text>
</comment>
<evidence type="ECO:0000259" key="5">
    <source>
        <dbReference type="PROSITE" id="PS50977"/>
    </source>
</evidence>
<dbReference type="PANTHER" id="PTHR30055:SF223">
    <property type="entry name" value="HTH-TYPE TRANSCRIPTIONAL REGULATOR UIDR"/>
    <property type="match status" value="1"/>
</dbReference>
<dbReference type="PANTHER" id="PTHR30055">
    <property type="entry name" value="HTH-TYPE TRANSCRIPTIONAL REGULATOR RUTR"/>
    <property type="match status" value="1"/>
</dbReference>
<proteinExistence type="predicted"/>
<keyword evidence="2 4" id="KW-0238">DNA-binding</keyword>
<evidence type="ECO:0000313" key="6">
    <source>
        <dbReference type="EMBL" id="MBB5777109.1"/>
    </source>
</evidence>
<dbReference type="Proteomes" id="UP000579153">
    <property type="component" value="Unassembled WGS sequence"/>
</dbReference>
<organism evidence="6 7">
    <name type="scientific">Nonomuraea jabiensis</name>
    <dbReference type="NCBI Taxonomy" id="882448"/>
    <lineage>
        <taxon>Bacteria</taxon>
        <taxon>Bacillati</taxon>
        <taxon>Actinomycetota</taxon>
        <taxon>Actinomycetes</taxon>
        <taxon>Streptosporangiales</taxon>
        <taxon>Streptosporangiaceae</taxon>
        <taxon>Nonomuraea</taxon>
    </lineage>
</organism>
<evidence type="ECO:0000256" key="3">
    <source>
        <dbReference type="ARBA" id="ARBA00023163"/>
    </source>
</evidence>
<dbReference type="SUPFAM" id="SSF46689">
    <property type="entry name" value="Homeodomain-like"/>
    <property type="match status" value="1"/>
</dbReference>
<dbReference type="Pfam" id="PF13305">
    <property type="entry name" value="TetR_C_33"/>
    <property type="match status" value="1"/>
</dbReference>
<dbReference type="GO" id="GO:0000976">
    <property type="term" value="F:transcription cis-regulatory region binding"/>
    <property type="evidence" value="ECO:0007669"/>
    <property type="project" value="TreeGrafter"/>
</dbReference>
<evidence type="ECO:0000256" key="1">
    <source>
        <dbReference type="ARBA" id="ARBA00023015"/>
    </source>
</evidence>
<dbReference type="EMBL" id="JACHMB010000001">
    <property type="protein sequence ID" value="MBB5777109.1"/>
    <property type="molecule type" value="Genomic_DNA"/>
</dbReference>
<feature type="DNA-binding region" description="H-T-H motif" evidence="4">
    <location>
        <begin position="27"/>
        <end position="46"/>
    </location>
</feature>
<sequence length="194" mass="21368">MDDQGTAGRIVAVARRILLEDGAGAVSMRRVGDAVGITAMAIYRHYPNRDALLRAVADRSARELAEAWRQRSPSGTWDERCTAALDDFLDFALGSPHLYRFLILDAWAGARRFPEDFRDGQGPPFSVVAELVEEGMRTGRLRQDDPLETAMTITSSAQGLVQQYLSGRIGMDEADFRALCHRSTGRIINGLAAE</sequence>
<dbReference type="RefSeq" id="WP_185070715.1">
    <property type="nucleotide sequence ID" value="NZ_JACHMB010000001.1"/>
</dbReference>
<evidence type="ECO:0000256" key="4">
    <source>
        <dbReference type="PROSITE-ProRule" id="PRU00335"/>
    </source>
</evidence>
<dbReference type="Gene3D" id="1.10.357.10">
    <property type="entry name" value="Tetracycline Repressor, domain 2"/>
    <property type="match status" value="1"/>
</dbReference>
<gene>
    <name evidence="6" type="ORF">HD596_003865</name>
</gene>
<protein>
    <submittedName>
        <fullName evidence="6">AcrR family transcriptional regulator</fullName>
    </submittedName>
</protein>
<accession>A0A7W9G4I1</accession>
<feature type="domain" description="HTH tetR-type" evidence="5">
    <location>
        <begin position="4"/>
        <end position="64"/>
    </location>
</feature>